<keyword evidence="3 4" id="KW-0408">Iron</keyword>
<evidence type="ECO:0000313" key="7">
    <source>
        <dbReference type="EMBL" id="MFC3527141.1"/>
    </source>
</evidence>
<reference evidence="8" key="1">
    <citation type="journal article" date="2019" name="Int. J. Syst. Evol. Microbiol.">
        <title>The Global Catalogue of Microorganisms (GCM) 10K type strain sequencing project: providing services to taxonomists for standard genome sequencing and annotation.</title>
        <authorList>
            <consortium name="The Broad Institute Genomics Platform"/>
            <consortium name="The Broad Institute Genome Sequencing Center for Infectious Disease"/>
            <person name="Wu L."/>
            <person name="Ma J."/>
        </authorList>
    </citation>
    <scope>NUCLEOTIDE SEQUENCE [LARGE SCALE GENOMIC DNA]</scope>
    <source>
        <strain evidence="8">KCTC 42899</strain>
    </source>
</reference>
<keyword evidence="1 4" id="KW-0349">Heme</keyword>
<evidence type="ECO:0000259" key="6">
    <source>
        <dbReference type="PROSITE" id="PS51007"/>
    </source>
</evidence>
<dbReference type="Pfam" id="PF13442">
    <property type="entry name" value="Cytochrome_CBB3"/>
    <property type="match status" value="1"/>
</dbReference>
<proteinExistence type="predicted"/>
<dbReference type="InterPro" id="IPR036909">
    <property type="entry name" value="Cyt_c-like_dom_sf"/>
</dbReference>
<dbReference type="RefSeq" id="WP_377742554.1">
    <property type="nucleotide sequence ID" value="NZ_JBHRXJ010000002.1"/>
</dbReference>
<sequence>MARLLALLLALAVVLPGGGGAATAATTGAGADTGAGGTVTPGRAQELRHMVRQDCGSCHGLRMTGGLGRDITPAALAGRDPADLTAVILDGMPGTAMPGWRPLLTEDEARWIADYLLENEP</sequence>
<dbReference type="InterPro" id="IPR009056">
    <property type="entry name" value="Cyt_c-like_dom"/>
</dbReference>
<feature type="domain" description="Cytochrome c" evidence="6">
    <location>
        <begin position="31"/>
        <end position="120"/>
    </location>
</feature>
<protein>
    <submittedName>
        <fullName evidence="7">C-type cytochrome</fullName>
    </submittedName>
</protein>
<organism evidence="7 8">
    <name type="scientific">Paracoccus mangrovi</name>
    <dbReference type="NCBI Taxonomy" id="1715645"/>
    <lineage>
        <taxon>Bacteria</taxon>
        <taxon>Pseudomonadati</taxon>
        <taxon>Pseudomonadota</taxon>
        <taxon>Alphaproteobacteria</taxon>
        <taxon>Rhodobacterales</taxon>
        <taxon>Paracoccaceae</taxon>
        <taxon>Paracoccus</taxon>
    </lineage>
</organism>
<feature type="chain" id="PRO_5045769918" evidence="5">
    <location>
        <begin position="22"/>
        <end position="121"/>
    </location>
</feature>
<evidence type="ECO:0000313" key="8">
    <source>
        <dbReference type="Proteomes" id="UP001595721"/>
    </source>
</evidence>
<dbReference type="SUPFAM" id="SSF46626">
    <property type="entry name" value="Cytochrome c"/>
    <property type="match status" value="1"/>
</dbReference>
<gene>
    <name evidence="7" type="ORF">ACFOMH_03075</name>
</gene>
<evidence type="ECO:0000256" key="3">
    <source>
        <dbReference type="ARBA" id="ARBA00023004"/>
    </source>
</evidence>
<evidence type="ECO:0000256" key="5">
    <source>
        <dbReference type="SAM" id="SignalP"/>
    </source>
</evidence>
<evidence type="ECO:0000256" key="2">
    <source>
        <dbReference type="ARBA" id="ARBA00022723"/>
    </source>
</evidence>
<dbReference type="Proteomes" id="UP001595721">
    <property type="component" value="Unassembled WGS sequence"/>
</dbReference>
<keyword evidence="5" id="KW-0732">Signal</keyword>
<dbReference type="EMBL" id="JBHRXJ010000002">
    <property type="protein sequence ID" value="MFC3527141.1"/>
    <property type="molecule type" value="Genomic_DNA"/>
</dbReference>
<keyword evidence="2 4" id="KW-0479">Metal-binding</keyword>
<keyword evidence="8" id="KW-1185">Reference proteome</keyword>
<evidence type="ECO:0000256" key="4">
    <source>
        <dbReference type="PROSITE-ProRule" id="PRU00433"/>
    </source>
</evidence>
<evidence type="ECO:0000256" key="1">
    <source>
        <dbReference type="ARBA" id="ARBA00022617"/>
    </source>
</evidence>
<name>A0ABV7QYQ2_9RHOB</name>
<comment type="caution">
    <text evidence="7">The sequence shown here is derived from an EMBL/GenBank/DDBJ whole genome shotgun (WGS) entry which is preliminary data.</text>
</comment>
<dbReference type="PROSITE" id="PS51007">
    <property type="entry name" value="CYTC"/>
    <property type="match status" value="1"/>
</dbReference>
<accession>A0ABV7QYQ2</accession>
<feature type="signal peptide" evidence="5">
    <location>
        <begin position="1"/>
        <end position="21"/>
    </location>
</feature>
<dbReference type="Gene3D" id="1.10.760.10">
    <property type="entry name" value="Cytochrome c-like domain"/>
    <property type="match status" value="1"/>
</dbReference>